<organism evidence="2 3">
    <name type="scientific">Marasmiellus scandens</name>
    <dbReference type="NCBI Taxonomy" id="2682957"/>
    <lineage>
        <taxon>Eukaryota</taxon>
        <taxon>Fungi</taxon>
        <taxon>Dikarya</taxon>
        <taxon>Basidiomycota</taxon>
        <taxon>Agaricomycotina</taxon>
        <taxon>Agaricomycetes</taxon>
        <taxon>Agaricomycetidae</taxon>
        <taxon>Agaricales</taxon>
        <taxon>Marasmiineae</taxon>
        <taxon>Omphalotaceae</taxon>
        <taxon>Marasmiellus</taxon>
    </lineage>
</organism>
<accession>A0ABR1ITD3</accession>
<evidence type="ECO:0000313" key="2">
    <source>
        <dbReference type="EMBL" id="KAK7438908.1"/>
    </source>
</evidence>
<dbReference type="CDD" id="cd18186">
    <property type="entry name" value="BTB_POZ_ZBTB_KLHL-like"/>
    <property type="match status" value="1"/>
</dbReference>
<feature type="compositionally biased region" description="Basic and acidic residues" evidence="1">
    <location>
        <begin position="453"/>
        <end position="462"/>
    </location>
</feature>
<feature type="compositionally biased region" description="Basic and acidic residues" evidence="1">
    <location>
        <begin position="471"/>
        <end position="488"/>
    </location>
</feature>
<reference evidence="2 3" key="1">
    <citation type="submission" date="2024-01" db="EMBL/GenBank/DDBJ databases">
        <title>A draft genome for the cacao thread blight pathogen Marasmiellus scandens.</title>
        <authorList>
            <person name="Baruah I.K."/>
            <person name="Leung J."/>
            <person name="Bukari Y."/>
            <person name="Amoako-Attah I."/>
            <person name="Meinhardt L.W."/>
            <person name="Bailey B.A."/>
            <person name="Cohen S.P."/>
        </authorList>
    </citation>
    <scope>NUCLEOTIDE SEQUENCE [LARGE SCALE GENOMIC DNA]</scope>
    <source>
        <strain evidence="2 3">GH-19</strain>
    </source>
</reference>
<keyword evidence="3" id="KW-1185">Reference proteome</keyword>
<feature type="compositionally biased region" description="Basic and acidic residues" evidence="1">
    <location>
        <begin position="496"/>
        <end position="517"/>
    </location>
</feature>
<feature type="compositionally biased region" description="Polar residues" evidence="1">
    <location>
        <begin position="9"/>
        <end position="23"/>
    </location>
</feature>
<comment type="caution">
    <text evidence="2">The sequence shown here is derived from an EMBL/GenBank/DDBJ whole genome shotgun (WGS) entry which is preliminary data.</text>
</comment>
<protein>
    <submittedName>
        <fullName evidence="2">Uncharacterized protein</fullName>
    </submittedName>
</protein>
<dbReference type="EMBL" id="JBANRG010000076">
    <property type="protein sequence ID" value="KAK7438908.1"/>
    <property type="molecule type" value="Genomic_DNA"/>
</dbReference>
<sequence length="905" mass="99683">MFQAAFHPTSFTKHNPDSAGSLTPNPPVSPTIQLPRKLARPEYAEVSSDAITAAAPELASVTPEYVRQLLRPKEAEMHAGLNALAPSHIPNSLPKSHLPSHLTIPLRHVSSPVPPTYPTHALAVYSSRSSSDSRALIIPVHSLVLAAHCARLPTLPKPFHYESSSRVQIPVIPVSLPSPHAFTIIRKFLYTHSLESVLKSLIPVPSNLQSLSRETVRATMASHSTLHQLAKYLCEASHYNMQTVTTHAAHVKDFWQDIVSLGIHDAALWDTLDLAWEIVLGALTASTKRANTAFAFTTPSEFNDIQIHSNKSIEPTSNPSGSLQLFTTDNPVCVHDTVNSTSPVSIENQCLMPEDAINWLLQNEDVLHQAKQLDCYIMPNICSEPSISDGWANILCLHGSRNKEVAEFALELAAKSGISVYWIFEDDQDMNVDEDAMFNTVAYQYENLGIGGGDKDNSHPDTEPEEQDQDQQSHERNGGDGRKNDSPKQKNNSSGSKREGDNNSRSNKDGDDCSQEREDSEDVDGDKSGPGSKTNGHSHEVILTWSRHDNRKEVVSVRFKLTFETDVEKVKENRYCNQIIANGEFELKAIQGSNYKVGMCTSISAFASEDASAITIRDMPNPEDRGIRKFTHNDTSDLSISGSIRNPIVINASHKISHGEEVTNSASTPSFYVYQLPPPNDSSVAIGIFPTPSLFSRVQPIHIPELGLGISLRAGRSQRPKIDIGIKICLRMETKEIYLATEALKGFSIPKGLILVQTITIKDAYAPVESTAKMRFILPDTDSSSLEHSIEFMDKAPKDSSSLVLVEAGKAYSKGNLDNKKIKDPLRTLMTKIKKLVPGQNNNHARERDALQKLLEYTENLFKDVEVKMVKISVANDISVQPVDKINTMAAMPVDEVRPQGFGGN</sequence>
<dbReference type="Proteomes" id="UP001498398">
    <property type="component" value="Unassembled WGS sequence"/>
</dbReference>
<feature type="region of interest" description="Disordered" evidence="1">
    <location>
        <begin position="449"/>
        <end position="538"/>
    </location>
</feature>
<gene>
    <name evidence="2" type="ORF">VKT23_017835</name>
</gene>
<evidence type="ECO:0000256" key="1">
    <source>
        <dbReference type="SAM" id="MobiDB-lite"/>
    </source>
</evidence>
<name>A0ABR1ITD3_9AGAR</name>
<evidence type="ECO:0000313" key="3">
    <source>
        <dbReference type="Proteomes" id="UP001498398"/>
    </source>
</evidence>
<feature type="region of interest" description="Disordered" evidence="1">
    <location>
        <begin position="1"/>
        <end position="33"/>
    </location>
</feature>
<proteinExistence type="predicted"/>